<dbReference type="InterPro" id="IPR056948">
    <property type="entry name" value="PNGaseA_N"/>
</dbReference>
<dbReference type="Pfam" id="PF12222">
    <property type="entry name" value="PNGaseA"/>
    <property type="match status" value="1"/>
</dbReference>
<reference evidence="3 4" key="1">
    <citation type="journal article" date="2017" name="Genome Biol.">
        <title>New reference genome sequences of hot pepper reveal the massive evolution of plant disease-resistance genes by retroduplication.</title>
        <authorList>
            <person name="Kim S."/>
            <person name="Park J."/>
            <person name="Yeom S.I."/>
            <person name="Kim Y.M."/>
            <person name="Seo E."/>
            <person name="Kim K.T."/>
            <person name="Kim M.S."/>
            <person name="Lee J.M."/>
            <person name="Cheong K."/>
            <person name="Shin H.S."/>
            <person name="Kim S.B."/>
            <person name="Han K."/>
            <person name="Lee J."/>
            <person name="Park M."/>
            <person name="Lee H.A."/>
            <person name="Lee H.Y."/>
            <person name="Lee Y."/>
            <person name="Oh S."/>
            <person name="Lee J.H."/>
            <person name="Choi E."/>
            <person name="Choi E."/>
            <person name="Lee S.E."/>
            <person name="Jeon J."/>
            <person name="Kim H."/>
            <person name="Choi G."/>
            <person name="Song H."/>
            <person name="Lee J."/>
            <person name="Lee S.C."/>
            <person name="Kwon J.K."/>
            <person name="Lee H.Y."/>
            <person name="Koo N."/>
            <person name="Hong Y."/>
            <person name="Kim R.W."/>
            <person name="Kang W.H."/>
            <person name="Huh J.H."/>
            <person name="Kang B.C."/>
            <person name="Yang T.J."/>
            <person name="Lee Y.H."/>
            <person name="Bennetzen J.L."/>
            <person name="Choi D."/>
        </authorList>
    </citation>
    <scope>NUCLEOTIDE SEQUENCE [LARGE SCALE GENOMIC DNA]</scope>
    <source>
        <strain evidence="4">cv. PBC81</strain>
    </source>
</reference>
<accession>A0A2G2VFH0</accession>
<dbReference type="Proteomes" id="UP000224567">
    <property type="component" value="Unassembled WGS sequence"/>
</dbReference>
<dbReference type="EMBL" id="MLFT02000012">
    <property type="protein sequence ID" value="PHT31740.1"/>
    <property type="molecule type" value="Genomic_DNA"/>
</dbReference>
<feature type="domain" description="Peptide N-acetyl-beta-D-glucosaminyl asparaginase amidase A N-terminal" evidence="2">
    <location>
        <begin position="14"/>
        <end position="81"/>
    </location>
</feature>
<gene>
    <name evidence="3" type="ORF">CQW23_28077</name>
</gene>
<evidence type="ECO:0000256" key="1">
    <source>
        <dbReference type="SAM" id="MobiDB-lite"/>
    </source>
</evidence>
<dbReference type="AlphaFoldDB" id="A0A2G2VFH0"/>
<keyword evidence="4" id="KW-1185">Reference proteome</keyword>
<name>A0A2G2VFH0_CAPBA</name>
<dbReference type="InterPro" id="IPR021102">
    <property type="entry name" value="PNGase_A"/>
</dbReference>
<feature type="region of interest" description="Disordered" evidence="1">
    <location>
        <begin position="178"/>
        <end position="203"/>
    </location>
</feature>
<organism evidence="3 4">
    <name type="scientific">Capsicum baccatum</name>
    <name type="common">Peruvian pepper</name>
    <dbReference type="NCBI Taxonomy" id="33114"/>
    <lineage>
        <taxon>Eukaryota</taxon>
        <taxon>Viridiplantae</taxon>
        <taxon>Streptophyta</taxon>
        <taxon>Embryophyta</taxon>
        <taxon>Tracheophyta</taxon>
        <taxon>Spermatophyta</taxon>
        <taxon>Magnoliopsida</taxon>
        <taxon>eudicotyledons</taxon>
        <taxon>Gunneridae</taxon>
        <taxon>Pentapetalae</taxon>
        <taxon>asterids</taxon>
        <taxon>lamiids</taxon>
        <taxon>Solanales</taxon>
        <taxon>Solanaceae</taxon>
        <taxon>Solanoideae</taxon>
        <taxon>Capsiceae</taxon>
        <taxon>Capsicum</taxon>
    </lineage>
</organism>
<protein>
    <submittedName>
        <fullName evidence="3">Peptide-N4-(N-acetyl-beta-glucosaminyl)asparagine amidase A</fullName>
    </submittedName>
</protein>
<dbReference type="PANTHER" id="PTHR31104">
    <property type="entry name" value="PEPTIDE-N4-(N-ACETYL-BETA-GLUCOSAMINYL)ASPARAGINE AMIDASE A PROTEIN"/>
    <property type="match status" value="1"/>
</dbReference>
<evidence type="ECO:0000313" key="3">
    <source>
        <dbReference type="EMBL" id="PHT31740.1"/>
    </source>
</evidence>
<evidence type="ECO:0000313" key="4">
    <source>
        <dbReference type="Proteomes" id="UP000224567"/>
    </source>
</evidence>
<evidence type="ECO:0000259" key="2">
    <source>
        <dbReference type="Pfam" id="PF12222"/>
    </source>
</evidence>
<dbReference type="OrthoDB" id="1612078at2759"/>
<reference evidence="4" key="2">
    <citation type="journal article" date="2017" name="J. Anim. Genet.">
        <title>Multiple reference genome sequences of hot pepper reveal the massive evolution of plant disease resistance genes by retroduplication.</title>
        <authorList>
            <person name="Kim S."/>
            <person name="Park J."/>
            <person name="Yeom S.-I."/>
            <person name="Kim Y.-M."/>
            <person name="Seo E."/>
            <person name="Kim K.-T."/>
            <person name="Kim M.-S."/>
            <person name="Lee J.M."/>
            <person name="Cheong K."/>
            <person name="Shin H.-S."/>
            <person name="Kim S.-B."/>
            <person name="Han K."/>
            <person name="Lee J."/>
            <person name="Park M."/>
            <person name="Lee H.-A."/>
            <person name="Lee H.-Y."/>
            <person name="Lee Y."/>
            <person name="Oh S."/>
            <person name="Lee J.H."/>
            <person name="Choi E."/>
            <person name="Choi E."/>
            <person name="Lee S.E."/>
            <person name="Jeon J."/>
            <person name="Kim H."/>
            <person name="Choi G."/>
            <person name="Song H."/>
            <person name="Lee J."/>
            <person name="Lee S.-C."/>
            <person name="Kwon J.-K."/>
            <person name="Lee H.-Y."/>
            <person name="Koo N."/>
            <person name="Hong Y."/>
            <person name="Kim R.W."/>
            <person name="Kang W.-H."/>
            <person name="Huh J.H."/>
            <person name="Kang B.-C."/>
            <person name="Yang T.-J."/>
            <person name="Lee Y.-H."/>
            <person name="Bennetzen J.L."/>
            <person name="Choi D."/>
        </authorList>
    </citation>
    <scope>NUCLEOTIDE SEQUENCE [LARGE SCALE GENOMIC DNA]</scope>
    <source>
        <strain evidence="4">cv. PBC81</strain>
    </source>
</reference>
<proteinExistence type="predicted"/>
<comment type="caution">
    <text evidence="3">The sequence shown here is derived from an EMBL/GenBank/DDBJ whole genome shotgun (WGS) entry which is preliminary data.</text>
</comment>
<sequence>MLLEPCGSSVQRIFKGVQYDRITAVWLDDANFFRTSTAAPTINDVLWTVTKDVTRYSSLLVMGNISLSVMLENLVDNVYTDKQCTGDCEVQAKIIDSGTPDLEMEQPSSFEGLDRSCEVETKRKSQYYGWVKSSVGNLTTTVSRDLKLKNKIKFYEKGNEKKVTQKVKEEIEISVESETGHRFGSKVHSRRLAEKKRLTLGQP</sequence>